<dbReference type="RefSeq" id="WP_148142863.1">
    <property type="nucleotide sequence ID" value="NZ_JACIGW010000002.1"/>
</dbReference>
<dbReference type="EMBL" id="JACIGW010000002">
    <property type="protein sequence ID" value="MBB4348479.1"/>
    <property type="molecule type" value="Genomic_DNA"/>
</dbReference>
<dbReference type="Proteomes" id="UP000520770">
    <property type="component" value="Unassembled WGS sequence"/>
</dbReference>
<evidence type="ECO:0000313" key="5">
    <source>
        <dbReference type="Proteomes" id="UP000524535"/>
    </source>
</evidence>
<dbReference type="Proteomes" id="UP000524535">
    <property type="component" value="Unassembled WGS sequence"/>
</dbReference>
<dbReference type="Proteomes" id="UP000576087">
    <property type="component" value="Unassembled WGS sequence"/>
</dbReference>
<keyword evidence="5" id="KW-1185">Reference proteome</keyword>
<protein>
    <submittedName>
        <fullName evidence="3">Uncharacterized protein</fullName>
    </submittedName>
</protein>
<gene>
    <name evidence="2" type="ORF">GGE31_002220</name>
    <name evidence="1" type="ORF">GGE33_002221</name>
    <name evidence="3" type="ORF">GGE35_002222</name>
</gene>
<dbReference type="EMBL" id="JACIHM010000002">
    <property type="protein sequence ID" value="MBB4446406.1"/>
    <property type="molecule type" value="Genomic_DNA"/>
</dbReference>
<organism evidence="3 6">
    <name type="scientific">Aliirhizobium cellulosilyticum</name>
    <dbReference type="NCBI Taxonomy" id="393664"/>
    <lineage>
        <taxon>Bacteria</taxon>
        <taxon>Pseudomonadati</taxon>
        <taxon>Pseudomonadota</taxon>
        <taxon>Alphaproteobacteria</taxon>
        <taxon>Hyphomicrobiales</taxon>
        <taxon>Rhizobiaceae</taxon>
        <taxon>Aliirhizobium</taxon>
    </lineage>
</organism>
<name>A0A7W6Y1X4_9HYPH</name>
<sequence length="60" mass="6917">MPRRIATQLARDEAVGSEELEAAIIYLSEKIKDAAKRDEPVPFLAYRNRLIFETTLALRR</sequence>
<comment type="caution">
    <text evidence="3">The sequence shown here is derived from an EMBL/GenBank/DDBJ whole genome shotgun (WGS) entry which is preliminary data.</text>
</comment>
<evidence type="ECO:0000313" key="6">
    <source>
        <dbReference type="Proteomes" id="UP000576087"/>
    </source>
</evidence>
<evidence type="ECO:0000313" key="2">
    <source>
        <dbReference type="EMBL" id="MBB4411715.1"/>
    </source>
</evidence>
<evidence type="ECO:0000313" key="4">
    <source>
        <dbReference type="Proteomes" id="UP000520770"/>
    </source>
</evidence>
<accession>A0A7W6Y1X4</accession>
<proteinExistence type="predicted"/>
<dbReference type="AlphaFoldDB" id="A0A7W6Y1X4"/>
<evidence type="ECO:0000313" key="1">
    <source>
        <dbReference type="EMBL" id="MBB4348479.1"/>
    </source>
</evidence>
<evidence type="ECO:0000313" key="3">
    <source>
        <dbReference type="EMBL" id="MBB4446406.1"/>
    </source>
</evidence>
<dbReference type="EMBL" id="JACIGY010000002">
    <property type="protein sequence ID" value="MBB4411715.1"/>
    <property type="molecule type" value="Genomic_DNA"/>
</dbReference>
<reference evidence="4 5" key="1">
    <citation type="submission" date="2020-08" db="EMBL/GenBank/DDBJ databases">
        <title>Genomic Encyclopedia of Type Strains, Phase IV (KMG-V): Genome sequencing to study the core and pangenomes of soil and plant-associated prokaryotes.</title>
        <authorList>
            <person name="Whitman W."/>
        </authorList>
    </citation>
    <scope>NUCLEOTIDE SEQUENCE [LARGE SCALE GENOMIC DNA]</scope>
    <source>
        <strain evidence="2 5">SEMIA 444</strain>
        <strain evidence="1 4">SEMIA 448</strain>
        <strain evidence="3 6">SEMIA 452</strain>
    </source>
</reference>